<dbReference type="AlphaFoldDB" id="A0AAF0CQS0"/>
<dbReference type="RefSeq" id="WP_330927843.1">
    <property type="nucleotide sequence ID" value="NZ_CP119075.1"/>
</dbReference>
<keyword evidence="7 11" id="KW-0012">Acyltransferase</keyword>
<keyword evidence="6 8" id="KW-0472">Membrane</keyword>
<dbReference type="Proteomes" id="UP001218638">
    <property type="component" value="Chromosome"/>
</dbReference>
<dbReference type="InterPro" id="IPR050879">
    <property type="entry name" value="Acyltransferase_3"/>
</dbReference>
<feature type="transmembrane region" description="Helical" evidence="8">
    <location>
        <begin position="367"/>
        <end position="386"/>
    </location>
</feature>
<dbReference type="InterPro" id="IPR036514">
    <property type="entry name" value="SGNH_hydro_sf"/>
</dbReference>
<feature type="transmembrane region" description="Helical" evidence="8">
    <location>
        <begin position="232"/>
        <end position="253"/>
    </location>
</feature>
<feature type="transmembrane region" description="Helical" evidence="8">
    <location>
        <begin position="40"/>
        <end position="59"/>
    </location>
</feature>
<dbReference type="GO" id="GO:0016788">
    <property type="term" value="F:hydrolase activity, acting on ester bonds"/>
    <property type="evidence" value="ECO:0007669"/>
    <property type="project" value="UniProtKB-ARBA"/>
</dbReference>
<organism evidence="11 12">
    <name type="scientific">Synoicihabitans lomoniglobus</name>
    <dbReference type="NCBI Taxonomy" id="2909285"/>
    <lineage>
        <taxon>Bacteria</taxon>
        <taxon>Pseudomonadati</taxon>
        <taxon>Verrucomicrobiota</taxon>
        <taxon>Opitutia</taxon>
        <taxon>Opitutales</taxon>
        <taxon>Opitutaceae</taxon>
        <taxon>Synoicihabitans</taxon>
    </lineage>
</organism>
<evidence type="ECO:0000256" key="4">
    <source>
        <dbReference type="ARBA" id="ARBA00022692"/>
    </source>
</evidence>
<dbReference type="GO" id="GO:0005886">
    <property type="term" value="C:plasma membrane"/>
    <property type="evidence" value="ECO:0007669"/>
    <property type="project" value="UniProtKB-SubCell"/>
</dbReference>
<evidence type="ECO:0000259" key="9">
    <source>
        <dbReference type="Pfam" id="PF01757"/>
    </source>
</evidence>
<feature type="transmembrane region" description="Helical" evidence="8">
    <location>
        <begin position="289"/>
        <end position="307"/>
    </location>
</feature>
<dbReference type="GO" id="GO:0016747">
    <property type="term" value="F:acyltransferase activity, transferring groups other than amino-acyl groups"/>
    <property type="evidence" value="ECO:0007669"/>
    <property type="project" value="InterPro"/>
</dbReference>
<dbReference type="KEGG" id="slom:PXH66_05780"/>
<evidence type="ECO:0000256" key="6">
    <source>
        <dbReference type="ARBA" id="ARBA00023136"/>
    </source>
</evidence>
<dbReference type="InterPro" id="IPR043968">
    <property type="entry name" value="SGNH"/>
</dbReference>
<feature type="transmembrane region" description="Helical" evidence="8">
    <location>
        <begin position="327"/>
        <end position="346"/>
    </location>
</feature>
<keyword evidence="2" id="KW-1003">Cell membrane</keyword>
<dbReference type="Gene3D" id="3.40.50.1110">
    <property type="entry name" value="SGNH hydrolase"/>
    <property type="match status" value="1"/>
</dbReference>
<feature type="domain" description="SGNH" evidence="10">
    <location>
        <begin position="421"/>
        <end position="649"/>
    </location>
</feature>
<evidence type="ECO:0000256" key="5">
    <source>
        <dbReference type="ARBA" id="ARBA00022989"/>
    </source>
</evidence>
<comment type="subcellular location">
    <subcellularLocation>
        <location evidence="1">Cell membrane</location>
        <topology evidence="1">Multi-pass membrane protein</topology>
    </subcellularLocation>
</comment>
<sequence>MNASPVIDGFKYRPEIDGLRALAVLAVILFHAGLGLGGGYVGVDVFFVISGYLITSLILRELQIGKFRLIVFLERRLRRIMPAAVVAIFVTLVSGSFLLLPSDLEDLGYSAISQIIFSANIYFYKTTNYFAVASEEIPLLHTWSLAVEEQFYLIFPLVLMTTFKVAALRRRGPLLAIFCFGFLWSLAICVWGTQHYSTFTFFMLLTRAWELLLGAIVAVLPRLHARANFALVMDSMALVGLCAIVSACIVFNSNTPFPGIAALIPCVGAAVFIYATGHQTAPTLVSRVMSMRPLVFIGLISYSLYLLHWPLFAFTSYWTLNQAPLEIRLALVLIAFALAWLSYRYVETPFRRKSIGATRRELFKYAISGHLACLAIGVAAIMNVNYQSWLSPELLAIDSARIESRAVLANRTTLSDAKAGQLQRLGPPEPAPVSLLVWGDSLARVILPPILARAAANETAILSVWYSGSPPVRNYVPASEFSLGRDAPEFSEAVIASVKQKKIPNVLLAGWWSEYLRTAKTNGEKEAFLNSLLDTVKALRTEGAKVWLLQEVPHHQEDPLKALRIRKFLGPHYVAADWQATSQSHAKSCALLRENAARFAQAGATIIDASNYLFNNDQGVFKAEHNGLPLYYDRIHLTNGGAELIGDSFNVIFEKSISSTR</sequence>
<evidence type="ECO:0000256" key="3">
    <source>
        <dbReference type="ARBA" id="ARBA00022679"/>
    </source>
</evidence>
<keyword evidence="5 8" id="KW-1133">Transmembrane helix</keyword>
<feature type="domain" description="Acyltransferase 3" evidence="9">
    <location>
        <begin position="14"/>
        <end position="343"/>
    </location>
</feature>
<reference evidence="11" key="1">
    <citation type="submission" date="2023-03" db="EMBL/GenBank/DDBJ databases">
        <title>Lomoglobus Profundus gen. nov., sp. nov., a novel member of the phylum Verrucomicrobia, isolated from deep-marine sediment of South China Sea.</title>
        <authorList>
            <person name="Ahmad T."/>
            <person name="Ishaq S.E."/>
            <person name="Wang F."/>
        </authorList>
    </citation>
    <scope>NUCLEOTIDE SEQUENCE</scope>
    <source>
        <strain evidence="11">LMO-M01</strain>
    </source>
</reference>
<evidence type="ECO:0000313" key="12">
    <source>
        <dbReference type="Proteomes" id="UP001218638"/>
    </source>
</evidence>
<evidence type="ECO:0000256" key="7">
    <source>
        <dbReference type="ARBA" id="ARBA00023315"/>
    </source>
</evidence>
<dbReference type="PANTHER" id="PTHR23028:SF53">
    <property type="entry name" value="ACYL_TRANSF_3 DOMAIN-CONTAINING PROTEIN"/>
    <property type="match status" value="1"/>
</dbReference>
<dbReference type="PANTHER" id="PTHR23028">
    <property type="entry name" value="ACETYLTRANSFERASE"/>
    <property type="match status" value="1"/>
</dbReference>
<dbReference type="Pfam" id="PF19040">
    <property type="entry name" value="SGNH"/>
    <property type="match status" value="1"/>
</dbReference>
<keyword evidence="12" id="KW-1185">Reference proteome</keyword>
<feature type="transmembrane region" description="Helical" evidence="8">
    <location>
        <begin position="199"/>
        <end position="220"/>
    </location>
</feature>
<evidence type="ECO:0000256" key="8">
    <source>
        <dbReference type="SAM" id="Phobius"/>
    </source>
</evidence>
<evidence type="ECO:0000313" key="11">
    <source>
        <dbReference type="EMBL" id="WED66355.1"/>
    </source>
</evidence>
<feature type="transmembrane region" description="Helical" evidence="8">
    <location>
        <begin position="259"/>
        <end position="277"/>
    </location>
</feature>
<dbReference type="Pfam" id="PF01757">
    <property type="entry name" value="Acyl_transf_3"/>
    <property type="match status" value="1"/>
</dbReference>
<keyword evidence="3" id="KW-0808">Transferase</keyword>
<evidence type="ECO:0000256" key="2">
    <source>
        <dbReference type="ARBA" id="ARBA00022475"/>
    </source>
</evidence>
<accession>A0AAF0CQS0</accession>
<feature type="transmembrane region" description="Helical" evidence="8">
    <location>
        <begin position="80"/>
        <end position="100"/>
    </location>
</feature>
<dbReference type="GO" id="GO:0009103">
    <property type="term" value="P:lipopolysaccharide biosynthetic process"/>
    <property type="evidence" value="ECO:0007669"/>
    <property type="project" value="TreeGrafter"/>
</dbReference>
<proteinExistence type="predicted"/>
<dbReference type="EMBL" id="CP119075">
    <property type="protein sequence ID" value="WED66355.1"/>
    <property type="molecule type" value="Genomic_DNA"/>
</dbReference>
<evidence type="ECO:0000259" key="10">
    <source>
        <dbReference type="Pfam" id="PF19040"/>
    </source>
</evidence>
<dbReference type="InterPro" id="IPR002656">
    <property type="entry name" value="Acyl_transf_3_dom"/>
</dbReference>
<feature type="transmembrane region" description="Helical" evidence="8">
    <location>
        <begin position="174"/>
        <end position="193"/>
    </location>
</feature>
<name>A0AAF0CQS0_9BACT</name>
<gene>
    <name evidence="11" type="ORF">PXH66_05780</name>
</gene>
<evidence type="ECO:0000256" key="1">
    <source>
        <dbReference type="ARBA" id="ARBA00004651"/>
    </source>
</evidence>
<protein>
    <submittedName>
        <fullName evidence="11">Acyltransferase family protein</fullName>
    </submittedName>
</protein>
<keyword evidence="4 8" id="KW-0812">Transmembrane</keyword>